<feature type="transmembrane region" description="Helical" evidence="1">
    <location>
        <begin position="6"/>
        <end position="27"/>
    </location>
</feature>
<protein>
    <submittedName>
        <fullName evidence="2">Uncharacterized protein</fullName>
    </submittedName>
</protein>
<evidence type="ECO:0000313" key="3">
    <source>
        <dbReference type="Proteomes" id="UP000078572"/>
    </source>
</evidence>
<name>A0A192A7K4_9RALS</name>
<dbReference type="GeneID" id="61529717"/>
<dbReference type="AlphaFoldDB" id="A0A192A7K4"/>
<keyword evidence="1" id="KW-1133">Transmembrane helix</keyword>
<dbReference type="OrthoDB" id="9878270at2"/>
<reference evidence="3" key="1">
    <citation type="submission" date="2016-06" db="EMBL/GenBank/DDBJ databases">
        <authorList>
            <person name="Xu Y."/>
            <person name="Nagy A."/>
            <person name="Yan X."/>
            <person name="Kim S.W."/>
            <person name="Haley B."/>
            <person name="Liu N.T."/>
            <person name="Nou X."/>
        </authorList>
    </citation>
    <scope>NUCLEOTIDE SEQUENCE [LARGE SCALE GENOMIC DNA]</scope>
    <source>
        <strain evidence="3">ATCC 49129</strain>
        <plasmid evidence="3">pri-1</plasmid>
    </source>
</reference>
<organism evidence="2 3">
    <name type="scientific">Ralstonia insidiosa</name>
    <dbReference type="NCBI Taxonomy" id="190721"/>
    <lineage>
        <taxon>Bacteria</taxon>
        <taxon>Pseudomonadati</taxon>
        <taxon>Pseudomonadota</taxon>
        <taxon>Betaproteobacteria</taxon>
        <taxon>Burkholderiales</taxon>
        <taxon>Burkholderiaceae</taxon>
        <taxon>Ralstonia</taxon>
    </lineage>
</organism>
<accession>A0A192A7K4</accession>
<evidence type="ECO:0000313" key="2">
    <source>
        <dbReference type="EMBL" id="ANJ76282.1"/>
    </source>
</evidence>
<sequence length="115" mass="12900">MLHLLSFVVLVIFAIGCAAYIWLDQAYGSPKPSERGITLMLFAWLFAGMVKPEIPAIVWSWWSQVLPETGTTLHLVTTGLLTLLSWLAMMLGVIGVGASISYGWLHWRRNPRQVM</sequence>
<keyword evidence="3" id="KW-1185">Reference proteome</keyword>
<keyword evidence="1" id="KW-0472">Membrane</keyword>
<proteinExistence type="predicted"/>
<evidence type="ECO:0000256" key="1">
    <source>
        <dbReference type="SAM" id="Phobius"/>
    </source>
</evidence>
<keyword evidence="2" id="KW-0614">Plasmid</keyword>
<keyword evidence="1" id="KW-0812">Transmembrane</keyword>
<feature type="transmembrane region" description="Helical" evidence="1">
    <location>
        <begin position="39"/>
        <end position="62"/>
    </location>
</feature>
<gene>
    <name evidence="2" type="ORF">A9Y76_27135</name>
</gene>
<dbReference type="Proteomes" id="UP000078572">
    <property type="component" value="Plasmid pRI-1"/>
</dbReference>
<dbReference type="RefSeq" id="WP_024979456.1">
    <property type="nucleotide sequence ID" value="NZ_CP016024.1"/>
</dbReference>
<geneLocation type="plasmid" evidence="3">
    <name>pri-1</name>
</geneLocation>
<feature type="transmembrane region" description="Helical" evidence="1">
    <location>
        <begin position="82"/>
        <end position="105"/>
    </location>
</feature>
<dbReference type="EMBL" id="CP016024">
    <property type="protein sequence ID" value="ANJ76282.1"/>
    <property type="molecule type" value="Genomic_DNA"/>
</dbReference>